<sequence length="65" mass="8322">MLEHYTFEKLMEYDAADRRNVEKLRREHEKQLICQLHKEKRMQGTWVGFTLRLFRRMHRRQRYRA</sequence>
<dbReference type="Proteomes" id="UP000460318">
    <property type="component" value="Unassembled WGS sequence"/>
</dbReference>
<dbReference type="EMBL" id="WUBI01000001">
    <property type="protein sequence ID" value="MWV43206.1"/>
    <property type="molecule type" value="Genomic_DNA"/>
</dbReference>
<organism evidence="1 2">
    <name type="scientific">Paenibacillus dendrobii</name>
    <dbReference type="NCBI Taxonomy" id="2691084"/>
    <lineage>
        <taxon>Bacteria</taxon>
        <taxon>Bacillati</taxon>
        <taxon>Bacillota</taxon>
        <taxon>Bacilli</taxon>
        <taxon>Bacillales</taxon>
        <taxon>Paenibacillaceae</taxon>
        <taxon>Paenibacillus</taxon>
    </lineage>
</organism>
<evidence type="ECO:0000313" key="1">
    <source>
        <dbReference type="EMBL" id="MWV43206.1"/>
    </source>
</evidence>
<proteinExistence type="predicted"/>
<protein>
    <submittedName>
        <fullName evidence="1">Uncharacterized protein</fullName>
    </submittedName>
</protein>
<comment type="caution">
    <text evidence="1">The sequence shown here is derived from an EMBL/GenBank/DDBJ whole genome shotgun (WGS) entry which is preliminary data.</text>
</comment>
<gene>
    <name evidence="1" type="ORF">GRF59_06140</name>
</gene>
<evidence type="ECO:0000313" key="2">
    <source>
        <dbReference type="Proteomes" id="UP000460318"/>
    </source>
</evidence>
<name>A0A7X3LF32_9BACL</name>
<accession>A0A7X3LF32</accession>
<dbReference type="RefSeq" id="WP_160496736.1">
    <property type="nucleotide sequence ID" value="NZ_WUBI01000001.1"/>
</dbReference>
<reference evidence="1 2" key="1">
    <citation type="submission" date="2019-12" db="EMBL/GenBank/DDBJ databases">
        <title>Paenibacillus sp. nov., an endophytic bacterium isolated from the stem of Dendrobium.</title>
        <authorList>
            <person name="Zhao R."/>
        </authorList>
    </citation>
    <scope>NUCLEOTIDE SEQUENCE [LARGE SCALE GENOMIC DNA]</scope>
    <source>
        <strain evidence="1 2">HJL G12</strain>
    </source>
</reference>
<keyword evidence="2" id="KW-1185">Reference proteome</keyword>
<dbReference type="AlphaFoldDB" id="A0A7X3LF32"/>